<dbReference type="InterPro" id="IPR036866">
    <property type="entry name" value="RibonucZ/Hydroxyglut_hydro"/>
</dbReference>
<evidence type="ECO:0000313" key="7">
    <source>
        <dbReference type="EMBL" id="SEE30077.1"/>
    </source>
</evidence>
<evidence type="ECO:0000256" key="3">
    <source>
        <dbReference type="ARBA" id="ARBA00022801"/>
    </source>
</evidence>
<keyword evidence="2" id="KW-0479">Metal-binding</keyword>
<feature type="chain" id="PRO_5011508038" evidence="5">
    <location>
        <begin position="38"/>
        <end position="342"/>
    </location>
</feature>
<dbReference type="PROSITE" id="PS51318">
    <property type="entry name" value="TAT"/>
    <property type="match status" value="1"/>
</dbReference>
<dbReference type="Pfam" id="PF00753">
    <property type="entry name" value="Lactamase_B"/>
    <property type="match status" value="1"/>
</dbReference>
<evidence type="ECO:0000256" key="1">
    <source>
        <dbReference type="ARBA" id="ARBA00007749"/>
    </source>
</evidence>
<comment type="similarity">
    <text evidence="1">Belongs to the metallo-beta-lactamase superfamily.</text>
</comment>
<dbReference type="InterPro" id="IPR006311">
    <property type="entry name" value="TAT_signal"/>
</dbReference>
<feature type="signal peptide" evidence="5">
    <location>
        <begin position="1"/>
        <end position="37"/>
    </location>
</feature>
<accession>A0A1H5HQ08</accession>
<dbReference type="PANTHER" id="PTHR42978">
    <property type="entry name" value="QUORUM-QUENCHING LACTONASE YTNP-RELATED-RELATED"/>
    <property type="match status" value="1"/>
</dbReference>
<reference evidence="7 8" key="1">
    <citation type="submission" date="2016-10" db="EMBL/GenBank/DDBJ databases">
        <authorList>
            <person name="de Groot N.N."/>
        </authorList>
    </citation>
    <scope>NUCLEOTIDE SEQUENCE [LARGE SCALE GENOMIC DNA]</scope>
    <source>
        <strain evidence="7 8">MT12</strain>
    </source>
</reference>
<protein>
    <submittedName>
        <fullName evidence="7">Glyoxylase, beta-lactamase superfamily II</fullName>
    </submittedName>
</protein>
<evidence type="ECO:0000256" key="5">
    <source>
        <dbReference type="SAM" id="SignalP"/>
    </source>
</evidence>
<proteinExistence type="inferred from homology"/>
<dbReference type="InterPro" id="IPR051013">
    <property type="entry name" value="MBL_superfamily_lactonases"/>
</dbReference>
<dbReference type="GO" id="GO:0016787">
    <property type="term" value="F:hydrolase activity"/>
    <property type="evidence" value="ECO:0007669"/>
    <property type="project" value="UniProtKB-KW"/>
</dbReference>
<evidence type="ECO:0000259" key="6">
    <source>
        <dbReference type="SMART" id="SM00849"/>
    </source>
</evidence>
<feature type="domain" description="Metallo-beta-lactamase" evidence="6">
    <location>
        <begin position="104"/>
        <end position="317"/>
    </location>
</feature>
<keyword evidence="4" id="KW-0862">Zinc</keyword>
<dbReference type="EMBL" id="FNTH01000001">
    <property type="protein sequence ID" value="SEE30077.1"/>
    <property type="molecule type" value="Genomic_DNA"/>
</dbReference>
<dbReference type="PANTHER" id="PTHR42978:SF6">
    <property type="entry name" value="QUORUM-QUENCHING LACTONASE YTNP-RELATED"/>
    <property type="match status" value="1"/>
</dbReference>
<dbReference type="SMART" id="SM00849">
    <property type="entry name" value="Lactamase_B"/>
    <property type="match status" value="1"/>
</dbReference>
<dbReference type="GO" id="GO:0046872">
    <property type="term" value="F:metal ion binding"/>
    <property type="evidence" value="ECO:0007669"/>
    <property type="project" value="UniProtKB-KW"/>
</dbReference>
<evidence type="ECO:0000256" key="2">
    <source>
        <dbReference type="ARBA" id="ARBA00022723"/>
    </source>
</evidence>
<dbReference type="Gene3D" id="3.60.15.10">
    <property type="entry name" value="Ribonuclease Z/Hydroxyacylglutathione hydrolase-like"/>
    <property type="match status" value="1"/>
</dbReference>
<dbReference type="CDD" id="cd07720">
    <property type="entry name" value="OPHC2-like_MBL-fold"/>
    <property type="match status" value="1"/>
</dbReference>
<dbReference type="AlphaFoldDB" id="A0A1H5HQ08"/>
<name>A0A1H5HQ08_9BRAD</name>
<dbReference type="Proteomes" id="UP000198992">
    <property type="component" value="Unassembled WGS sequence"/>
</dbReference>
<sequence length="342" mass="37035">MTKPRTTLTRRSVFRAGAGLAVAAMGTSLLTPVSAQAEGAGQAGAEPLNGDGFYRFKIGDFQATVISDGSGQIPIRPILAMNVSEAELAPVLKTNFMQPVIQITNNILVVDTGRERILVDSGFGEKLGPSFGSFPGLEANLRRAGIASESIDLVVTSHGHLDHIGGFVTKSGAVAFPKAQFVFVDTEWNYWTGSRFESEVNSSPMPDLFKKGTIGAARDSLPPVAARSRFVKQGGEITTGVNYIAAPGHSPSHATILFTSGKDQFIHMGDIAHNPVTSLQHPNWSPIFDYDPAQAIKSRKAILDRVATDRIMVMGYHFPFPAIGHVVRRDTAYRWEATQWIW</sequence>
<keyword evidence="3" id="KW-0378">Hydrolase</keyword>
<organism evidence="7 8">
    <name type="scientific">Bradyrhizobium erythrophlei</name>
    <dbReference type="NCBI Taxonomy" id="1437360"/>
    <lineage>
        <taxon>Bacteria</taxon>
        <taxon>Pseudomonadati</taxon>
        <taxon>Pseudomonadota</taxon>
        <taxon>Alphaproteobacteria</taxon>
        <taxon>Hyphomicrobiales</taxon>
        <taxon>Nitrobacteraceae</taxon>
        <taxon>Bradyrhizobium</taxon>
    </lineage>
</organism>
<evidence type="ECO:0000313" key="8">
    <source>
        <dbReference type="Proteomes" id="UP000198992"/>
    </source>
</evidence>
<dbReference type="InterPro" id="IPR001279">
    <property type="entry name" value="Metallo-B-lactamas"/>
</dbReference>
<evidence type="ECO:0000256" key="4">
    <source>
        <dbReference type="ARBA" id="ARBA00022833"/>
    </source>
</evidence>
<keyword evidence="5" id="KW-0732">Signal</keyword>
<gene>
    <name evidence="7" type="ORF">SAMN05444164_7588</name>
</gene>
<dbReference type="SUPFAM" id="SSF56281">
    <property type="entry name" value="Metallo-hydrolase/oxidoreductase"/>
    <property type="match status" value="1"/>
</dbReference>